<evidence type="ECO:0000313" key="2">
    <source>
        <dbReference type="EMBL" id="AKU98378.1"/>
    </source>
</evidence>
<proteinExistence type="predicted"/>
<gene>
    <name evidence="2" type="ORF">AKJ09_05042</name>
</gene>
<evidence type="ECO:0000313" key="3">
    <source>
        <dbReference type="Proteomes" id="UP000064967"/>
    </source>
</evidence>
<dbReference type="KEGG" id="llu:AKJ09_05042"/>
<dbReference type="EMBL" id="CP012333">
    <property type="protein sequence ID" value="AKU98378.1"/>
    <property type="molecule type" value="Genomic_DNA"/>
</dbReference>
<dbReference type="RefSeq" id="WP_146649346.1">
    <property type="nucleotide sequence ID" value="NZ_CP012333.1"/>
</dbReference>
<accession>A0A0K1PXX1</accession>
<dbReference type="AlphaFoldDB" id="A0A0K1PXX1"/>
<dbReference type="Gene3D" id="3.10.450.50">
    <property type="match status" value="1"/>
</dbReference>
<dbReference type="InterPro" id="IPR013100">
    <property type="entry name" value="LEH"/>
</dbReference>
<dbReference type="Proteomes" id="UP000064967">
    <property type="component" value="Chromosome"/>
</dbReference>
<feature type="domain" description="Limonene-1,2-epoxide hydrolase" evidence="1">
    <location>
        <begin position="3"/>
        <end position="122"/>
    </location>
</feature>
<reference evidence="2 3" key="1">
    <citation type="submission" date="2015-08" db="EMBL/GenBank/DDBJ databases">
        <authorList>
            <person name="Babu N.S."/>
            <person name="Beckwith C.J."/>
            <person name="Beseler K.G."/>
            <person name="Brison A."/>
            <person name="Carone J.V."/>
            <person name="Caskin T.P."/>
            <person name="Diamond M."/>
            <person name="Durham M.E."/>
            <person name="Foxe J.M."/>
            <person name="Go M."/>
            <person name="Henderson B.A."/>
            <person name="Jones I.B."/>
            <person name="McGettigan J.A."/>
            <person name="Micheletti S.J."/>
            <person name="Nasrallah M.E."/>
            <person name="Ortiz D."/>
            <person name="Piller C.R."/>
            <person name="Privatt S.R."/>
            <person name="Schneider S.L."/>
            <person name="Sharp S."/>
            <person name="Smith T.C."/>
            <person name="Stanton J.D."/>
            <person name="Ullery H.E."/>
            <person name="Wilson R.J."/>
            <person name="Serrano M.G."/>
            <person name="Buck G."/>
            <person name="Lee V."/>
            <person name="Wang Y."/>
            <person name="Carvalho R."/>
            <person name="Voegtly L."/>
            <person name="Shi R."/>
            <person name="Duckworth R."/>
            <person name="Johnson A."/>
            <person name="Loviza R."/>
            <person name="Walstead R."/>
            <person name="Shah Z."/>
            <person name="Kiflezghi M."/>
            <person name="Wade K."/>
            <person name="Ball S.L."/>
            <person name="Bradley K.W."/>
            <person name="Asai D.J."/>
            <person name="Bowman C.A."/>
            <person name="Russell D.A."/>
            <person name="Pope W.H."/>
            <person name="Jacobs-Sera D."/>
            <person name="Hendrix R.W."/>
            <person name="Hatfull G.F."/>
        </authorList>
    </citation>
    <scope>NUCLEOTIDE SEQUENCE [LARGE SCALE GENOMIC DNA]</scope>
    <source>
        <strain evidence="2 3">DSM 27648</strain>
    </source>
</reference>
<dbReference type="STRING" id="1391654.AKJ09_05042"/>
<sequence length="127" mass="14077">MESPIEVVRRFCAAWSNNIGAAELAAFFTDDAVYHNIPLAPVTGRDAIANNIATFIRPGAPGIESIEFRVINIAANGPVVMTERVDAFKLPHKSFELPVMGVFEVRNGKISAWRDYFDMNQFTSRMG</sequence>
<dbReference type="OrthoDB" id="9781757at2"/>
<protein>
    <recommendedName>
        <fullName evidence="1">Limonene-1,2-epoxide hydrolase domain-containing protein</fullName>
    </recommendedName>
</protein>
<keyword evidence="3" id="KW-1185">Reference proteome</keyword>
<dbReference type="Pfam" id="PF07858">
    <property type="entry name" value="LEH"/>
    <property type="match status" value="1"/>
</dbReference>
<name>A0A0K1PXX1_9BACT</name>
<evidence type="ECO:0000259" key="1">
    <source>
        <dbReference type="Pfam" id="PF07858"/>
    </source>
</evidence>
<dbReference type="PATRIC" id="fig|1391654.3.peg.5102"/>
<dbReference type="SUPFAM" id="SSF54427">
    <property type="entry name" value="NTF2-like"/>
    <property type="match status" value="1"/>
</dbReference>
<dbReference type="InterPro" id="IPR032710">
    <property type="entry name" value="NTF2-like_dom_sf"/>
</dbReference>
<organism evidence="2 3">
    <name type="scientific">Labilithrix luteola</name>
    <dbReference type="NCBI Taxonomy" id="1391654"/>
    <lineage>
        <taxon>Bacteria</taxon>
        <taxon>Pseudomonadati</taxon>
        <taxon>Myxococcota</taxon>
        <taxon>Polyangia</taxon>
        <taxon>Polyangiales</taxon>
        <taxon>Labilitrichaceae</taxon>
        <taxon>Labilithrix</taxon>
    </lineage>
</organism>